<dbReference type="SMART" id="SM00862">
    <property type="entry name" value="Trans_reg_C"/>
    <property type="match status" value="1"/>
</dbReference>
<keyword evidence="9" id="KW-1185">Reference proteome</keyword>
<dbReference type="EMBL" id="JBIGIB010000004">
    <property type="protein sequence ID" value="MFG6468174.1"/>
    <property type="molecule type" value="Genomic_DNA"/>
</dbReference>
<evidence type="ECO:0000259" key="7">
    <source>
        <dbReference type="PROSITE" id="PS51755"/>
    </source>
</evidence>
<dbReference type="PANTHER" id="PTHR48111:SF1">
    <property type="entry name" value="TWO-COMPONENT RESPONSE REGULATOR ORR33"/>
    <property type="match status" value="1"/>
</dbReference>
<dbReference type="InterPro" id="IPR036388">
    <property type="entry name" value="WH-like_DNA-bd_sf"/>
</dbReference>
<evidence type="ECO:0000256" key="1">
    <source>
        <dbReference type="ARBA" id="ARBA00022553"/>
    </source>
</evidence>
<evidence type="ECO:0000313" key="8">
    <source>
        <dbReference type="EMBL" id="MFG6468174.1"/>
    </source>
</evidence>
<dbReference type="SUPFAM" id="SSF46894">
    <property type="entry name" value="C-terminal effector domain of the bipartite response regulators"/>
    <property type="match status" value="1"/>
</dbReference>
<dbReference type="InterPro" id="IPR039420">
    <property type="entry name" value="WalR-like"/>
</dbReference>
<evidence type="ECO:0000256" key="5">
    <source>
        <dbReference type="ARBA" id="ARBA00023163"/>
    </source>
</evidence>
<organism evidence="8 9">
    <name type="scientific">Pelomonas baiyunensis</name>
    <dbReference type="NCBI Taxonomy" id="3299026"/>
    <lineage>
        <taxon>Bacteria</taxon>
        <taxon>Pseudomonadati</taxon>
        <taxon>Pseudomonadota</taxon>
        <taxon>Betaproteobacteria</taxon>
        <taxon>Burkholderiales</taxon>
        <taxon>Sphaerotilaceae</taxon>
        <taxon>Roseateles</taxon>
    </lineage>
</organism>
<keyword evidence="3" id="KW-0805">Transcription regulation</keyword>
<feature type="DNA-binding region" description="OmpR/PhoB-type" evidence="6">
    <location>
        <begin position="98"/>
        <end position="192"/>
    </location>
</feature>
<protein>
    <submittedName>
        <fullName evidence="8">Winged helix-turn-helix domain-containing protein</fullName>
    </submittedName>
</protein>
<reference evidence="8 9" key="1">
    <citation type="submission" date="2024-08" db="EMBL/GenBank/DDBJ databases">
        <authorList>
            <person name="Lu H."/>
        </authorList>
    </citation>
    <scope>NUCLEOTIDE SEQUENCE [LARGE SCALE GENOMIC DNA]</scope>
    <source>
        <strain evidence="8 9">BYS87W</strain>
    </source>
</reference>
<dbReference type="Proteomes" id="UP001606303">
    <property type="component" value="Unassembled WGS sequence"/>
</dbReference>
<proteinExistence type="predicted"/>
<feature type="domain" description="OmpR/PhoB-type" evidence="7">
    <location>
        <begin position="98"/>
        <end position="192"/>
    </location>
</feature>
<dbReference type="CDD" id="cd00383">
    <property type="entry name" value="trans_reg_C"/>
    <property type="match status" value="1"/>
</dbReference>
<comment type="caution">
    <text evidence="8">The sequence shown here is derived from an EMBL/GenBank/DDBJ whole genome shotgun (WGS) entry which is preliminary data.</text>
</comment>
<evidence type="ECO:0000256" key="6">
    <source>
        <dbReference type="PROSITE-ProRule" id="PRU01091"/>
    </source>
</evidence>
<keyword evidence="4 6" id="KW-0238">DNA-binding</keyword>
<keyword evidence="5" id="KW-0804">Transcription</keyword>
<evidence type="ECO:0000256" key="4">
    <source>
        <dbReference type="ARBA" id="ARBA00023125"/>
    </source>
</evidence>
<dbReference type="PROSITE" id="PS51755">
    <property type="entry name" value="OMPR_PHOB"/>
    <property type="match status" value="1"/>
</dbReference>
<accession>A0ABW7H262</accession>
<dbReference type="PANTHER" id="PTHR48111">
    <property type="entry name" value="REGULATOR OF RPOS"/>
    <property type="match status" value="1"/>
</dbReference>
<keyword evidence="2" id="KW-0902">Two-component regulatory system</keyword>
<dbReference type="InterPro" id="IPR016032">
    <property type="entry name" value="Sig_transdc_resp-reg_C-effctor"/>
</dbReference>
<evidence type="ECO:0000313" key="9">
    <source>
        <dbReference type="Proteomes" id="UP001606303"/>
    </source>
</evidence>
<name>A0ABW7H262_9BURK</name>
<evidence type="ECO:0000256" key="3">
    <source>
        <dbReference type="ARBA" id="ARBA00023015"/>
    </source>
</evidence>
<evidence type="ECO:0000256" key="2">
    <source>
        <dbReference type="ARBA" id="ARBA00023012"/>
    </source>
</evidence>
<dbReference type="InterPro" id="IPR001867">
    <property type="entry name" value="OmpR/PhoB-type_DNA-bd"/>
</dbReference>
<keyword evidence="1" id="KW-0597">Phosphoprotein</keyword>
<dbReference type="Pfam" id="PF00486">
    <property type="entry name" value="Trans_reg_C"/>
    <property type="match status" value="1"/>
</dbReference>
<gene>
    <name evidence="8" type="ORF">ACG01O_16225</name>
</gene>
<sequence length="194" mass="20641">MTLAVHEMPPDAAAAVLAVARANGWAVQRDERTTPAVRAGDVVVATAACWAAVCVAAEAPAPRGLLLLDACSGATAAAADAVRLAWPGEADLLASRLAQLMAAPALRLDAVSRTVRYRGQDVHLTPKECRILQALLDRTGQAVSRETLEAAVHAWGQEFESNTLDVHVHRLRRKLPDAGICAVRGFGYALRPRR</sequence>
<dbReference type="Gene3D" id="1.10.10.10">
    <property type="entry name" value="Winged helix-like DNA-binding domain superfamily/Winged helix DNA-binding domain"/>
    <property type="match status" value="1"/>
</dbReference>